<reference evidence="7 8" key="1">
    <citation type="submission" date="2011-06" db="EMBL/GenBank/DDBJ databases">
        <authorList>
            <person name="Muzny D."/>
            <person name="Qin X."/>
            <person name="Deng J."/>
            <person name="Jiang H."/>
            <person name="Liu Y."/>
            <person name="Qu J."/>
            <person name="Song X.-Z."/>
            <person name="Zhang L."/>
            <person name="Thornton R."/>
            <person name="Coyle M."/>
            <person name="Francisco L."/>
            <person name="Jackson L."/>
            <person name="Javaid M."/>
            <person name="Korchina V."/>
            <person name="Kovar C."/>
            <person name="Mata R."/>
            <person name="Mathew T."/>
            <person name="Ngo R."/>
            <person name="Nguyen L."/>
            <person name="Nguyen N."/>
            <person name="Okwuonu G."/>
            <person name="Ongeri F."/>
            <person name="Pham C."/>
            <person name="Simmons D."/>
            <person name="Wilczek-Boney K."/>
            <person name="Hale W."/>
            <person name="Jakkamsetti A."/>
            <person name="Pham P."/>
            <person name="Ruth R."/>
            <person name="San Lucas F."/>
            <person name="Warren J."/>
            <person name="Zhang J."/>
            <person name="Zhao Z."/>
            <person name="Zhou C."/>
            <person name="Zhu D."/>
            <person name="Lee S."/>
            <person name="Bess C."/>
            <person name="Blankenburg K."/>
            <person name="Forbes L."/>
            <person name="Fu Q."/>
            <person name="Gubbala S."/>
            <person name="Hirani K."/>
            <person name="Jayaseelan J.C."/>
            <person name="Lara F."/>
            <person name="Munidasa M."/>
            <person name="Palculict T."/>
            <person name="Patil S."/>
            <person name="Pu L.-L."/>
            <person name="Saada N."/>
            <person name="Tang L."/>
            <person name="Weissenberger G."/>
            <person name="Zhu Y."/>
            <person name="Hemphill L."/>
            <person name="Shang Y."/>
            <person name="Youmans B."/>
            <person name="Ayvaz T."/>
            <person name="Ross M."/>
            <person name="Santibanez J."/>
            <person name="Aqrawi P."/>
            <person name="Gross S."/>
            <person name="Joshi V."/>
            <person name="Fowler G."/>
            <person name="Nazareth L."/>
            <person name="Reid J."/>
            <person name="Worley K."/>
            <person name="Petrosino J."/>
            <person name="Highlander S."/>
            <person name="Gibbs R."/>
        </authorList>
    </citation>
    <scope>NUCLEOTIDE SEQUENCE [LARGE SCALE GENOMIC DNA]</scope>
    <source>
        <strain evidence="7 8">ATCC 29427</strain>
    </source>
</reference>
<evidence type="ECO:0000313" key="7">
    <source>
        <dbReference type="EMBL" id="EGY80469.1"/>
    </source>
</evidence>
<dbReference type="STRING" id="997350.HMPREF9129_0412"/>
<keyword evidence="8" id="KW-1185">Reference proteome</keyword>
<comment type="subcellular location">
    <subcellularLocation>
        <location evidence="1">Cell membrane</location>
        <topology evidence="1">Multi-pass membrane protein</topology>
    </subcellularLocation>
</comment>
<dbReference type="GO" id="GO:0022857">
    <property type="term" value="F:transmembrane transporter activity"/>
    <property type="evidence" value="ECO:0007669"/>
    <property type="project" value="InterPro"/>
</dbReference>
<dbReference type="Proteomes" id="UP000003422">
    <property type="component" value="Unassembled WGS sequence"/>
</dbReference>
<dbReference type="AlphaFoldDB" id="G4D1Y2"/>
<gene>
    <name evidence="7" type="ORF">HMPREF9129_0412</name>
</gene>
<evidence type="ECO:0000256" key="4">
    <source>
        <dbReference type="ARBA" id="ARBA00022989"/>
    </source>
</evidence>
<feature type="transmembrane region" description="Helical" evidence="6">
    <location>
        <begin position="149"/>
        <end position="172"/>
    </location>
</feature>
<dbReference type="InterPro" id="IPR001851">
    <property type="entry name" value="ABC_transp_permease"/>
</dbReference>
<keyword evidence="2" id="KW-1003">Cell membrane</keyword>
<dbReference type="eggNOG" id="COG4603">
    <property type="taxonomic scope" value="Bacteria"/>
</dbReference>
<sequence>MNSEMSSLKNLSKARSTVLISIFSILLSISIASILILAVGKSPILAFSSLLKGALGSHTAIANTFNKTVPLVIAGLACSFAFKGGILNIGVEGQIHIGAIFAYTVLYFIPNTTPPIVAILLALFASILGGMLWGGLIGTLKVNLKINEVIIAILLNYIAIEFTSYMINYPFISSARLPETEMISKNFRFLTLVKSTQFSASVFIAFIAVLVTYIVINKTVMGYKIRAVGDNYGAALAGGISVNKTVIITMLISGAIGGLIGATELMGTYGKLFNGFSGNVGFTGLAVAVLANNNPLIVILSGLLFGIMDSGARMMNIRAGLSANMVVVIQGLVIFFIATPGIFEFVTKKRRIKK</sequence>
<dbReference type="PANTHER" id="PTHR47089:SF1">
    <property type="entry name" value="GUANOSINE ABC TRANSPORTER PERMEASE PROTEIN NUPP"/>
    <property type="match status" value="1"/>
</dbReference>
<feature type="transmembrane region" description="Helical" evidence="6">
    <location>
        <begin position="245"/>
        <end position="262"/>
    </location>
</feature>
<accession>G4D1Y2</accession>
<feature type="transmembrane region" description="Helical" evidence="6">
    <location>
        <begin position="115"/>
        <end position="137"/>
    </location>
</feature>
<organism evidence="7 8">
    <name type="scientific">Peptoniphilus indolicus ATCC 29427</name>
    <dbReference type="NCBI Taxonomy" id="997350"/>
    <lineage>
        <taxon>Bacteria</taxon>
        <taxon>Bacillati</taxon>
        <taxon>Bacillota</taxon>
        <taxon>Tissierellia</taxon>
        <taxon>Tissierellales</taxon>
        <taxon>Peptoniphilaceae</taxon>
        <taxon>Peptoniphilus</taxon>
    </lineage>
</organism>
<name>G4D1Y2_9FIRM</name>
<evidence type="ECO:0000256" key="5">
    <source>
        <dbReference type="ARBA" id="ARBA00023136"/>
    </source>
</evidence>
<keyword evidence="3 6" id="KW-0812">Transmembrane</keyword>
<evidence type="ECO:0000256" key="1">
    <source>
        <dbReference type="ARBA" id="ARBA00004651"/>
    </source>
</evidence>
<dbReference type="PANTHER" id="PTHR47089">
    <property type="entry name" value="ABC TRANSPORTER, PERMEASE PROTEIN"/>
    <property type="match status" value="1"/>
</dbReference>
<evidence type="ECO:0000256" key="2">
    <source>
        <dbReference type="ARBA" id="ARBA00022475"/>
    </source>
</evidence>
<dbReference type="CDD" id="cd06580">
    <property type="entry name" value="TM_PBP1_transp_TpRbsC_like"/>
    <property type="match status" value="1"/>
</dbReference>
<feature type="transmembrane region" description="Helical" evidence="6">
    <location>
        <begin position="20"/>
        <end position="40"/>
    </location>
</feature>
<evidence type="ECO:0000256" key="6">
    <source>
        <dbReference type="SAM" id="Phobius"/>
    </source>
</evidence>
<keyword evidence="5 6" id="KW-0472">Membrane</keyword>
<evidence type="ECO:0000313" key="8">
    <source>
        <dbReference type="Proteomes" id="UP000003422"/>
    </source>
</evidence>
<feature type="transmembrane region" description="Helical" evidence="6">
    <location>
        <begin position="198"/>
        <end position="216"/>
    </location>
</feature>
<feature type="transmembrane region" description="Helical" evidence="6">
    <location>
        <begin position="60"/>
        <end position="82"/>
    </location>
</feature>
<feature type="transmembrane region" description="Helical" evidence="6">
    <location>
        <begin position="319"/>
        <end position="343"/>
    </location>
</feature>
<protein>
    <submittedName>
        <fullName evidence="7">Ribose ABC superfamily ATP binding cassette transporter, membrane protein</fullName>
    </submittedName>
</protein>
<dbReference type="PATRIC" id="fig|997350.3.peg.399"/>
<dbReference type="EMBL" id="AGBB01000033">
    <property type="protein sequence ID" value="EGY80469.1"/>
    <property type="molecule type" value="Genomic_DNA"/>
</dbReference>
<proteinExistence type="predicted"/>
<dbReference type="Pfam" id="PF02653">
    <property type="entry name" value="BPD_transp_2"/>
    <property type="match status" value="1"/>
</dbReference>
<dbReference type="GO" id="GO:0005886">
    <property type="term" value="C:plasma membrane"/>
    <property type="evidence" value="ECO:0007669"/>
    <property type="project" value="UniProtKB-SubCell"/>
</dbReference>
<dbReference type="HOGENOM" id="CLU_040769_0_3_9"/>
<feature type="transmembrane region" description="Helical" evidence="6">
    <location>
        <begin position="89"/>
        <end position="109"/>
    </location>
</feature>
<feature type="transmembrane region" description="Helical" evidence="6">
    <location>
        <begin position="282"/>
        <end position="307"/>
    </location>
</feature>
<comment type="caution">
    <text evidence="7">The sequence shown here is derived from an EMBL/GenBank/DDBJ whole genome shotgun (WGS) entry which is preliminary data.</text>
</comment>
<keyword evidence="4 6" id="KW-1133">Transmembrane helix</keyword>
<evidence type="ECO:0000256" key="3">
    <source>
        <dbReference type="ARBA" id="ARBA00022692"/>
    </source>
</evidence>